<evidence type="ECO:0000313" key="3">
    <source>
        <dbReference type="Proteomes" id="UP001501102"/>
    </source>
</evidence>
<proteinExistence type="predicted"/>
<evidence type="ECO:0000256" key="1">
    <source>
        <dbReference type="SAM" id="MobiDB-lite"/>
    </source>
</evidence>
<sequence length="46" mass="4562">MHMDPEKLAVLLFGNDGGDSGNDQGNTDIEDGDGGGSNPPAGCGDN</sequence>
<protein>
    <submittedName>
        <fullName evidence="2">Uncharacterized protein</fullName>
    </submittedName>
</protein>
<reference evidence="2 3" key="1">
    <citation type="journal article" date="2019" name="Int. J. Syst. Evol. Microbiol.">
        <title>The Global Catalogue of Microorganisms (GCM) 10K type strain sequencing project: providing services to taxonomists for standard genome sequencing and annotation.</title>
        <authorList>
            <consortium name="The Broad Institute Genomics Platform"/>
            <consortium name="The Broad Institute Genome Sequencing Center for Infectious Disease"/>
            <person name="Wu L."/>
            <person name="Ma J."/>
        </authorList>
    </citation>
    <scope>NUCLEOTIDE SEQUENCE [LARGE SCALE GENOMIC DNA]</scope>
    <source>
        <strain evidence="2 3">JCM 4087</strain>
    </source>
</reference>
<keyword evidence="3" id="KW-1185">Reference proteome</keyword>
<evidence type="ECO:0000313" key="2">
    <source>
        <dbReference type="EMBL" id="GAA2919577.1"/>
    </source>
</evidence>
<comment type="caution">
    <text evidence="2">The sequence shown here is derived from an EMBL/GenBank/DDBJ whole genome shotgun (WGS) entry which is preliminary data.</text>
</comment>
<feature type="region of interest" description="Disordered" evidence="1">
    <location>
        <begin position="1"/>
        <end position="46"/>
    </location>
</feature>
<organism evidence="2 3">
    <name type="scientific">Streptomyces thioluteus</name>
    <dbReference type="NCBI Taxonomy" id="66431"/>
    <lineage>
        <taxon>Bacteria</taxon>
        <taxon>Bacillati</taxon>
        <taxon>Actinomycetota</taxon>
        <taxon>Actinomycetes</taxon>
        <taxon>Kitasatosporales</taxon>
        <taxon>Streptomycetaceae</taxon>
        <taxon>Streptomyces</taxon>
    </lineage>
</organism>
<name>A0ABN3WM11_STRTU</name>
<dbReference type="EMBL" id="BAAAXZ010000056">
    <property type="protein sequence ID" value="GAA2919577.1"/>
    <property type="molecule type" value="Genomic_DNA"/>
</dbReference>
<dbReference type="Proteomes" id="UP001501102">
    <property type="component" value="Unassembled WGS sequence"/>
</dbReference>
<gene>
    <name evidence="2" type="ORF">GCM10020221_14810</name>
</gene>
<accession>A0ABN3WM11</accession>